<proteinExistence type="predicted"/>
<reference evidence="2" key="1">
    <citation type="journal article" date="2014" name="Front. Microbiol.">
        <title>High frequency of phylogenetically diverse reductive dehalogenase-homologous genes in deep subseafloor sedimentary metagenomes.</title>
        <authorList>
            <person name="Kawai M."/>
            <person name="Futagami T."/>
            <person name="Toyoda A."/>
            <person name="Takaki Y."/>
            <person name="Nishi S."/>
            <person name="Hori S."/>
            <person name="Arai W."/>
            <person name="Tsubouchi T."/>
            <person name="Morono Y."/>
            <person name="Uchiyama I."/>
            <person name="Ito T."/>
            <person name="Fujiyama A."/>
            <person name="Inagaki F."/>
            <person name="Takami H."/>
        </authorList>
    </citation>
    <scope>NUCLEOTIDE SEQUENCE</scope>
    <source>
        <strain evidence="2">Expedition CK06-06</strain>
    </source>
</reference>
<dbReference type="EMBL" id="BART01026346">
    <property type="protein sequence ID" value="GAG95792.1"/>
    <property type="molecule type" value="Genomic_DNA"/>
</dbReference>
<organism evidence="2">
    <name type="scientific">marine sediment metagenome</name>
    <dbReference type="NCBI Taxonomy" id="412755"/>
    <lineage>
        <taxon>unclassified sequences</taxon>
        <taxon>metagenomes</taxon>
        <taxon>ecological metagenomes</taxon>
    </lineage>
</organism>
<gene>
    <name evidence="2" type="ORF">S01H4_47023</name>
</gene>
<dbReference type="Pfam" id="PF05223">
    <property type="entry name" value="MecA_N"/>
    <property type="match status" value="1"/>
</dbReference>
<feature type="domain" description="NTF2-like N-terminal transpeptidase" evidence="1">
    <location>
        <begin position="15"/>
        <end position="97"/>
    </location>
</feature>
<dbReference type="Gene3D" id="3.10.450.100">
    <property type="entry name" value="NTF2-like, domain 1"/>
    <property type="match status" value="1"/>
</dbReference>
<sequence length="97" mass="11576">SLTNKDPDFIYTNLLPDKDRNSISRGKYVDEFNNILSDVESIDVKRTVYLGYENNMSKVVAEFEVNYKNGEVKQYKKYIYLTEENNKWKIIFEKTFI</sequence>
<dbReference type="InterPro" id="IPR007887">
    <property type="entry name" value="MecA_N"/>
</dbReference>
<accession>X1CS47</accession>
<dbReference type="AlphaFoldDB" id="X1CS47"/>
<evidence type="ECO:0000259" key="1">
    <source>
        <dbReference type="Pfam" id="PF05223"/>
    </source>
</evidence>
<dbReference type="GO" id="GO:0046677">
    <property type="term" value="P:response to antibiotic"/>
    <property type="evidence" value="ECO:0007669"/>
    <property type="project" value="InterPro"/>
</dbReference>
<evidence type="ECO:0000313" key="2">
    <source>
        <dbReference type="EMBL" id="GAG95792.1"/>
    </source>
</evidence>
<comment type="caution">
    <text evidence="2">The sequence shown here is derived from an EMBL/GenBank/DDBJ whole genome shotgun (WGS) entry which is preliminary data.</text>
</comment>
<name>X1CS47_9ZZZZ</name>
<feature type="non-terminal residue" evidence="2">
    <location>
        <position position="1"/>
    </location>
</feature>
<protein>
    <recommendedName>
        <fullName evidence="1">NTF2-like N-terminal transpeptidase domain-containing protein</fullName>
    </recommendedName>
</protein>